<proteinExistence type="predicted"/>
<organism evidence="2 3">
    <name type="scientific">Oscillochloris trichoides DG-6</name>
    <dbReference type="NCBI Taxonomy" id="765420"/>
    <lineage>
        <taxon>Bacteria</taxon>
        <taxon>Bacillati</taxon>
        <taxon>Chloroflexota</taxon>
        <taxon>Chloroflexia</taxon>
        <taxon>Chloroflexales</taxon>
        <taxon>Chloroflexineae</taxon>
        <taxon>Oscillochloridaceae</taxon>
        <taxon>Oscillochloris</taxon>
    </lineage>
</organism>
<dbReference type="PANTHER" id="PTHR12147:SF26">
    <property type="entry name" value="PEPTIDASE M28 DOMAIN-CONTAINING PROTEIN"/>
    <property type="match status" value="1"/>
</dbReference>
<dbReference type="Proteomes" id="UP000054010">
    <property type="component" value="Unassembled WGS sequence"/>
</dbReference>
<dbReference type="GO" id="GO:0008235">
    <property type="term" value="F:metalloexopeptidase activity"/>
    <property type="evidence" value="ECO:0007669"/>
    <property type="project" value="InterPro"/>
</dbReference>
<gene>
    <name evidence="2" type="ORF">OSCT_0409</name>
</gene>
<dbReference type="Gene3D" id="3.40.630.10">
    <property type="entry name" value="Zn peptidases"/>
    <property type="match status" value="1"/>
</dbReference>
<evidence type="ECO:0000313" key="3">
    <source>
        <dbReference type="Proteomes" id="UP000054010"/>
    </source>
</evidence>
<accession>E1IAQ8</accession>
<dbReference type="Pfam" id="PF04389">
    <property type="entry name" value="Peptidase_M28"/>
    <property type="match status" value="1"/>
</dbReference>
<sequence length="396" mass="42269">MVDVRDNAVPTVDPLTGTALLDHASALAYNIGPRPAGHETENRARSYIRKTLHAMGIEEVKAQPFQTPDTWGYALGTPFALSLGGLILSRLGWPGRILGGLLGGAAAYLTWRAASGMRQPLDQVAPQKTSANLIVRIPSAGRPKHKVVLLAHTDTNRHRDSFSNQRKGMLAQTTTALMGLQAAGAVAQVIGNRWLTRAIGAAQVAGVAAILADERGPYVDGANDNASAVACLLGLANTLNANPLKHTDVWIVFTGAEEVGLVGVHTLLDEYGDQLMGAYFIDLEMVGRGQLSYVAEHSGFSTLSSYAPDPESVALVERTAIAHPSFRVSGKKVTMLDETAAVRRRGYKGICLVGLEVDGWPANWHRDTDAIGNLQPEALERAARFTLATLQTLDAD</sequence>
<dbReference type="PANTHER" id="PTHR12147">
    <property type="entry name" value="METALLOPEPTIDASE M28 FAMILY MEMBER"/>
    <property type="match status" value="1"/>
</dbReference>
<keyword evidence="3" id="KW-1185">Reference proteome</keyword>
<dbReference type="InterPro" id="IPR045175">
    <property type="entry name" value="M28_fam"/>
</dbReference>
<dbReference type="SUPFAM" id="SSF53187">
    <property type="entry name" value="Zn-dependent exopeptidases"/>
    <property type="match status" value="1"/>
</dbReference>
<dbReference type="GO" id="GO:0006508">
    <property type="term" value="P:proteolysis"/>
    <property type="evidence" value="ECO:0007669"/>
    <property type="project" value="InterPro"/>
</dbReference>
<evidence type="ECO:0000259" key="1">
    <source>
        <dbReference type="Pfam" id="PF04389"/>
    </source>
</evidence>
<dbReference type="AlphaFoldDB" id="E1IAQ8"/>
<name>E1IAQ8_9CHLR</name>
<dbReference type="EMBL" id="ADVR01000006">
    <property type="protein sequence ID" value="EFO81737.1"/>
    <property type="molecule type" value="Genomic_DNA"/>
</dbReference>
<dbReference type="InterPro" id="IPR007484">
    <property type="entry name" value="Peptidase_M28"/>
</dbReference>
<protein>
    <recommendedName>
        <fullName evidence="1">Peptidase M28 domain-containing protein</fullName>
    </recommendedName>
</protein>
<evidence type="ECO:0000313" key="2">
    <source>
        <dbReference type="EMBL" id="EFO81737.1"/>
    </source>
</evidence>
<feature type="domain" description="Peptidase M28" evidence="1">
    <location>
        <begin position="132"/>
        <end position="388"/>
    </location>
</feature>
<reference evidence="2 3" key="1">
    <citation type="journal article" date="2011" name="J. Bacteriol.">
        <title>Draft genome sequence of the anoxygenic filamentous phototrophic bacterium Oscillochloris trichoides subsp. DG-6.</title>
        <authorList>
            <person name="Kuznetsov B.B."/>
            <person name="Ivanovsky R.N."/>
            <person name="Keppen O.I."/>
            <person name="Sukhacheva M.V."/>
            <person name="Bumazhkin B.K."/>
            <person name="Patutina E.O."/>
            <person name="Beletsky A.V."/>
            <person name="Mardanov A.V."/>
            <person name="Baslerov R.V."/>
            <person name="Panteleeva A.N."/>
            <person name="Kolganova T.V."/>
            <person name="Ravin N.V."/>
            <person name="Skryabin K.G."/>
        </authorList>
    </citation>
    <scope>NUCLEOTIDE SEQUENCE [LARGE SCALE GENOMIC DNA]</scope>
    <source>
        <strain evidence="2 3">DG-6</strain>
    </source>
</reference>
<dbReference type="HOGENOM" id="CLU_047405_0_0_0"/>
<comment type="caution">
    <text evidence="2">The sequence shown here is derived from an EMBL/GenBank/DDBJ whole genome shotgun (WGS) entry which is preliminary data.</text>
</comment>
<dbReference type="OrthoDB" id="151758at2"/>
<dbReference type="STRING" id="765420.OSCT_0409"/>
<dbReference type="eggNOG" id="COG2234">
    <property type="taxonomic scope" value="Bacteria"/>
</dbReference>